<organism evidence="1 2">
    <name type="scientific">Sulfuritortus calidifontis</name>
    <dbReference type="NCBI Taxonomy" id="1914471"/>
    <lineage>
        <taxon>Bacteria</taxon>
        <taxon>Pseudomonadati</taxon>
        <taxon>Pseudomonadota</taxon>
        <taxon>Betaproteobacteria</taxon>
        <taxon>Nitrosomonadales</taxon>
        <taxon>Thiobacillaceae</taxon>
        <taxon>Sulfuritortus</taxon>
    </lineage>
</organism>
<accession>A0A4R3JTJ3</accession>
<gene>
    <name evidence="1" type="ORF">EDC61_11479</name>
</gene>
<dbReference type="AlphaFoldDB" id="A0A4R3JTJ3"/>
<reference evidence="1 2" key="1">
    <citation type="submission" date="2019-03" db="EMBL/GenBank/DDBJ databases">
        <title>Genomic Encyclopedia of Type Strains, Phase IV (KMG-IV): sequencing the most valuable type-strain genomes for metagenomic binning, comparative biology and taxonomic classification.</title>
        <authorList>
            <person name="Goeker M."/>
        </authorList>
    </citation>
    <scope>NUCLEOTIDE SEQUENCE [LARGE SCALE GENOMIC DNA]</scope>
    <source>
        <strain evidence="1 2">DSM 103923</strain>
    </source>
</reference>
<evidence type="ECO:0000313" key="2">
    <source>
        <dbReference type="Proteomes" id="UP000295135"/>
    </source>
</evidence>
<sequence length="449" mass="50680">MMDRETCLRTLRAILIKDEAAFDALRQRLADGMSRAWAFGAEAAFRDALEALRGIDPQAFSAQDEARILAAIEARIGGEAMRRAMEGPVVSATDSIWRVGADEAARPAGVDYAFGLKDERALALLNRFDLHWIGRHWDAGTRETVTGAVREFFEQGWSYETLADRLRQAFDGIEERGMVYWQLTADTIATKTRELARVGGYEQAGVRYVEVRAHMDHRTTPICRSLHGRLIPIGHLQTQRDRYLDAISRGNMEAAKNAWPMMDAAQDVGGGKVLPGNIGLPPYHFRCRTVTVSYLGADPETVAREADDIERWSMAARQRDALPRRDLLRIVERAMTARWDNLAYARGHLDKHRDDLADAGVRVETLTEYNEAMDWLIRRGDRDIALSIRRGRLYAEFSREMPAGRLVAIVNLSDGKRASLHLKGKSGRGSLQNEMYAPQNGRGVRKWMW</sequence>
<evidence type="ECO:0000313" key="1">
    <source>
        <dbReference type="EMBL" id="TCS70752.1"/>
    </source>
</evidence>
<proteinExistence type="predicted"/>
<dbReference type="Proteomes" id="UP000295135">
    <property type="component" value="Unassembled WGS sequence"/>
</dbReference>
<name>A0A4R3JTJ3_9PROT</name>
<dbReference type="EMBL" id="SLZY01000014">
    <property type="protein sequence ID" value="TCS70752.1"/>
    <property type="molecule type" value="Genomic_DNA"/>
</dbReference>
<protein>
    <submittedName>
        <fullName evidence="1">Uncharacterized protein</fullName>
    </submittedName>
</protein>
<keyword evidence="2" id="KW-1185">Reference proteome</keyword>
<comment type="caution">
    <text evidence="1">The sequence shown here is derived from an EMBL/GenBank/DDBJ whole genome shotgun (WGS) entry which is preliminary data.</text>
</comment>